<feature type="compositionally biased region" description="Acidic residues" evidence="1">
    <location>
        <begin position="356"/>
        <end position="381"/>
    </location>
</feature>
<dbReference type="Gene3D" id="1.25.40.10">
    <property type="entry name" value="Tetratricopeptide repeat domain"/>
    <property type="match status" value="2"/>
</dbReference>
<dbReference type="Pfam" id="PF13181">
    <property type="entry name" value="TPR_8"/>
    <property type="match status" value="1"/>
</dbReference>
<dbReference type="CDD" id="cd24142">
    <property type="entry name" value="ACL4-like"/>
    <property type="match status" value="1"/>
</dbReference>
<keyword evidence="3" id="KW-1185">Reference proteome</keyword>
<comment type="caution">
    <text evidence="2">The sequence shown here is derived from an EMBL/GenBank/DDBJ whole genome shotgun (WGS) entry which is preliminary data.</text>
</comment>
<dbReference type="STRING" id="98765.A0A2R6NRS8"/>
<dbReference type="Proteomes" id="UP000186601">
    <property type="component" value="Unassembled WGS sequence"/>
</dbReference>
<organism evidence="2 3">
    <name type="scientific">Hermanssonia centrifuga</name>
    <dbReference type="NCBI Taxonomy" id="98765"/>
    <lineage>
        <taxon>Eukaryota</taxon>
        <taxon>Fungi</taxon>
        <taxon>Dikarya</taxon>
        <taxon>Basidiomycota</taxon>
        <taxon>Agaricomycotina</taxon>
        <taxon>Agaricomycetes</taxon>
        <taxon>Polyporales</taxon>
        <taxon>Meruliaceae</taxon>
        <taxon>Hermanssonia</taxon>
    </lineage>
</organism>
<dbReference type="InterPro" id="IPR011990">
    <property type="entry name" value="TPR-like_helical_dom_sf"/>
</dbReference>
<dbReference type="SUPFAM" id="SSF48452">
    <property type="entry name" value="TPR-like"/>
    <property type="match status" value="1"/>
</dbReference>
<name>A0A2R6NRS8_9APHY</name>
<accession>A0A2R6NRS8</accession>
<dbReference type="AlphaFoldDB" id="A0A2R6NRS8"/>
<feature type="region of interest" description="Disordered" evidence="1">
    <location>
        <begin position="347"/>
        <end position="381"/>
    </location>
</feature>
<gene>
    <name evidence="2" type="ORF">PHLCEN_2v9031</name>
</gene>
<dbReference type="EMBL" id="MLYV02000883">
    <property type="protein sequence ID" value="PSR75551.1"/>
    <property type="molecule type" value="Genomic_DNA"/>
</dbReference>
<dbReference type="OrthoDB" id="1914839at2759"/>
<reference evidence="2 3" key="1">
    <citation type="submission" date="2018-02" db="EMBL/GenBank/DDBJ databases">
        <title>Genome sequence of the basidiomycete white-rot fungus Phlebia centrifuga.</title>
        <authorList>
            <person name="Granchi Z."/>
            <person name="Peng M."/>
            <person name="de Vries R.P."/>
            <person name="Hilden K."/>
            <person name="Makela M.R."/>
            <person name="Grigoriev I."/>
            <person name="Riley R."/>
        </authorList>
    </citation>
    <scope>NUCLEOTIDE SEQUENCE [LARGE SCALE GENOMIC DNA]</scope>
    <source>
        <strain evidence="2 3">FBCC195</strain>
    </source>
</reference>
<protein>
    <submittedName>
        <fullName evidence="2">Uncharacterized protein</fullName>
    </submittedName>
</protein>
<proteinExistence type="predicted"/>
<evidence type="ECO:0000313" key="2">
    <source>
        <dbReference type="EMBL" id="PSR75551.1"/>
    </source>
</evidence>
<evidence type="ECO:0000256" key="1">
    <source>
        <dbReference type="SAM" id="MobiDB-lite"/>
    </source>
</evidence>
<evidence type="ECO:0000313" key="3">
    <source>
        <dbReference type="Proteomes" id="UP000186601"/>
    </source>
</evidence>
<sequence length="381" mass="42626">MGRSRPKNRKTQPVVTESITISENSQAPSVSALLEKTQALIVQCDYNLANKFVRRVLERDSNNAEAKEMLGVIQLEIGELEAAKQTFLTLIPPNPSAPSPPPPSAYLYLAQLSDDNPQEALQYYQSAVDIQMAQLKGKERAAGTTASDDDDAELRRNIVRALIGMVEIWMDPSYDLCFDPAAEKTCEDLLNAALQTDSGNTEALQALASVRLSQQRPEEAKQCLEQAWTAWKDFESDDIRLPPIPTRLALVKMFLELELYEPALLVLSGIMAFDDQEVEAWYLEGWCFFLMAEHAQEHGGIFNELTWEQLARDARDCLEMCKTLHLSQEHPDVPLLDHVRELISKLESLGVQPSPEDGDEEGEGWEDVEGSDEEDGDVDMS</sequence>
<dbReference type="InterPro" id="IPR019734">
    <property type="entry name" value="TPR_rpt"/>
</dbReference>